<name>A0ABW4BHK7_9LACO</name>
<dbReference type="Pfam" id="PF25888">
    <property type="entry name" value="WHD_DnaB"/>
    <property type="match status" value="1"/>
</dbReference>
<protein>
    <submittedName>
        <fullName evidence="5">DnaD domain protein</fullName>
    </submittedName>
</protein>
<dbReference type="Proteomes" id="UP001597199">
    <property type="component" value="Unassembled WGS sequence"/>
</dbReference>
<sequence length="454" mass="50508">MRPQNYMAQDDYIVVQATYFSDHDQDVVVNLYQPLIGPVALALYLSLWQTSHAKPLRSDRKKQTALMDLLGVDLDTLYDARIHLEAMGLMKTYTAVDQNGRYWAYELYRPVAANAFFQDDTLSLLLYDRVGQTRYDTLVQRYTIHTVKAAAWQDVSAQLLDVFQLTSVALPAPVVASQQAVAQKPLPEVTLSDGAGYDWALLDQLLSRSDLAAGQVAKNRSALAQLATFYGLTPPVLARHIMQATSPVSGQLAMPRLKQIIEQTYAKQRPHLTAKTDAIPAATPKAAGSIKLTAQQQTLLQQAKSTPPREFLEQAKHAKNSNLFVASSETRAVSQLASRQVFDNATVNILVSYILQNYDSVTQALIDNIANRWLGENVNSPEAALKAIDDYQAKQRKPKPRNGRPSRQEATPDWMKKDYQPTKETVSAATKQELAAQLAELEALRKEQSHGTNE</sequence>
<keyword evidence="6" id="KW-1185">Reference proteome</keyword>
<evidence type="ECO:0000259" key="3">
    <source>
        <dbReference type="Pfam" id="PF07261"/>
    </source>
</evidence>
<comment type="similarity">
    <text evidence="1">Belongs to the DnaB/DnaD family.</text>
</comment>
<feature type="domain" description="DnaB/C C-terminal" evidence="3">
    <location>
        <begin position="324"/>
        <end position="387"/>
    </location>
</feature>
<comment type="caution">
    <text evidence="5">The sequence shown here is derived from an EMBL/GenBank/DDBJ whole genome shotgun (WGS) entry which is preliminary data.</text>
</comment>
<dbReference type="InterPro" id="IPR006343">
    <property type="entry name" value="DnaB/C_C"/>
</dbReference>
<evidence type="ECO:0000313" key="5">
    <source>
        <dbReference type="EMBL" id="MFD1399280.1"/>
    </source>
</evidence>
<proteinExistence type="inferred from homology"/>
<evidence type="ECO:0000256" key="2">
    <source>
        <dbReference type="SAM" id="MobiDB-lite"/>
    </source>
</evidence>
<evidence type="ECO:0000259" key="4">
    <source>
        <dbReference type="Pfam" id="PF25888"/>
    </source>
</evidence>
<dbReference type="InterPro" id="IPR058660">
    <property type="entry name" value="WHD_DnaB"/>
</dbReference>
<dbReference type="Pfam" id="PF07261">
    <property type="entry name" value="DnaB_2"/>
    <property type="match status" value="1"/>
</dbReference>
<feature type="compositionally biased region" description="Basic residues" evidence="2">
    <location>
        <begin position="394"/>
        <end position="404"/>
    </location>
</feature>
<evidence type="ECO:0000256" key="1">
    <source>
        <dbReference type="ARBA" id="ARBA00093462"/>
    </source>
</evidence>
<organism evidence="5 6">
    <name type="scientific">Lacticaseibacillus suilingensis</name>
    <dbReference type="NCBI Taxonomy" id="2799577"/>
    <lineage>
        <taxon>Bacteria</taxon>
        <taxon>Bacillati</taxon>
        <taxon>Bacillota</taxon>
        <taxon>Bacilli</taxon>
        <taxon>Lactobacillales</taxon>
        <taxon>Lactobacillaceae</taxon>
        <taxon>Lacticaseibacillus</taxon>
    </lineage>
</organism>
<reference evidence="6" key="1">
    <citation type="journal article" date="2019" name="Int. J. Syst. Evol. Microbiol.">
        <title>The Global Catalogue of Microorganisms (GCM) 10K type strain sequencing project: providing services to taxonomists for standard genome sequencing and annotation.</title>
        <authorList>
            <consortium name="The Broad Institute Genomics Platform"/>
            <consortium name="The Broad Institute Genome Sequencing Center for Infectious Disease"/>
            <person name="Wu L."/>
            <person name="Ma J."/>
        </authorList>
    </citation>
    <scope>NUCLEOTIDE SEQUENCE [LARGE SCALE GENOMIC DNA]</scope>
    <source>
        <strain evidence="6">CCM 9110</strain>
    </source>
</reference>
<feature type="domain" description="Replicative helicase loading/DNA remodeling protein DnaB N-terminal winged helix" evidence="4">
    <location>
        <begin position="9"/>
        <end position="263"/>
    </location>
</feature>
<accession>A0ABW4BHK7</accession>
<feature type="region of interest" description="Disordered" evidence="2">
    <location>
        <begin position="390"/>
        <end position="431"/>
    </location>
</feature>
<dbReference type="EMBL" id="JBHTOA010000031">
    <property type="protein sequence ID" value="MFD1399280.1"/>
    <property type="molecule type" value="Genomic_DNA"/>
</dbReference>
<evidence type="ECO:0000313" key="6">
    <source>
        <dbReference type="Proteomes" id="UP001597199"/>
    </source>
</evidence>
<dbReference type="RefSeq" id="WP_204118096.1">
    <property type="nucleotide sequence ID" value="NZ_BOLV01000002.1"/>
</dbReference>
<gene>
    <name evidence="5" type="ORF">ACFQ41_08145</name>
</gene>